<gene>
    <name evidence="1" type="ORF">WN72_28855</name>
</gene>
<organism evidence="1 2">
    <name type="scientific">Bradyrhizobium arachidis</name>
    <dbReference type="NCBI Taxonomy" id="858423"/>
    <lineage>
        <taxon>Bacteria</taxon>
        <taxon>Pseudomonadati</taxon>
        <taxon>Pseudomonadota</taxon>
        <taxon>Alphaproteobacteria</taxon>
        <taxon>Hyphomicrobiales</taxon>
        <taxon>Nitrobacteraceae</taxon>
        <taxon>Bradyrhizobium</taxon>
    </lineage>
</organism>
<dbReference type="Pfam" id="PF20159">
    <property type="entry name" value="YidB"/>
    <property type="match status" value="1"/>
</dbReference>
<name>A0AAE7NYF8_9BRAD</name>
<proteinExistence type="predicted"/>
<dbReference type="AlphaFoldDB" id="A0AAE7NYF8"/>
<dbReference type="EMBL" id="CP030050">
    <property type="protein sequence ID" value="QOZ73626.1"/>
    <property type="molecule type" value="Genomic_DNA"/>
</dbReference>
<dbReference type="KEGG" id="barh:WN72_28855"/>
<protein>
    <submittedName>
        <fullName evidence="1">DUF937 domain-containing protein</fullName>
    </submittedName>
</protein>
<evidence type="ECO:0000313" key="2">
    <source>
        <dbReference type="Proteomes" id="UP000594015"/>
    </source>
</evidence>
<dbReference type="InterPro" id="IPR045372">
    <property type="entry name" value="YidB"/>
</dbReference>
<reference evidence="1 2" key="1">
    <citation type="submission" date="2018-06" db="EMBL/GenBank/DDBJ databases">
        <title>Comparative genomics of Bradyrhizobium nodulating Arachidis hypogaea.</title>
        <authorList>
            <person name="Li Y."/>
        </authorList>
    </citation>
    <scope>NUCLEOTIDE SEQUENCE [LARGE SCALE GENOMIC DNA]</scope>
    <source>
        <strain evidence="1 2">CCBAU 051107</strain>
    </source>
</reference>
<dbReference type="Proteomes" id="UP000594015">
    <property type="component" value="Chromosome"/>
</dbReference>
<dbReference type="SUPFAM" id="SSF140804">
    <property type="entry name" value="YidB-like"/>
    <property type="match status" value="1"/>
</dbReference>
<accession>A0AAE7NYF8</accession>
<evidence type="ECO:0000313" key="1">
    <source>
        <dbReference type="EMBL" id="QOZ73626.1"/>
    </source>
</evidence>
<dbReference type="InterPro" id="IPR027405">
    <property type="entry name" value="YidB-like"/>
</dbReference>
<dbReference type="Gene3D" id="1.10.10.690">
    <property type="entry name" value="YidB-like"/>
    <property type="match status" value="1"/>
</dbReference>
<sequence>MIARRLTPCARAAPNRQGMQGEGIVMGILDSLENNPALRSALGQLGAAVLPAVLNEVLGSNNQGGLSAIVAKLQQSGFGEQVKSWLGNGQNLPISADQLRAVLGNDTVRQLAARYNIPVDQLGEILAQELPKAVDHASPDGHLPHTA</sequence>